<proteinExistence type="predicted"/>
<sequence>MLCVIFCVMCACSVLILSSIFLATLFIPRSGVALFLPFFRSSLSLYLYFYFFRSFYKPRGLWRTFLYYCSFTHLLYQLSTNVKPIRNNSFNTTSSCISVLEWCVIATPTPPVPRTGDNTWRLMGKTA</sequence>
<feature type="transmembrane region" description="Helical" evidence="1">
    <location>
        <begin position="32"/>
        <end position="52"/>
    </location>
</feature>
<reference evidence="2" key="1">
    <citation type="submission" date="2018-01" db="EMBL/GenBank/DDBJ databases">
        <title>An insight into the sialome of Amazonian anophelines.</title>
        <authorList>
            <person name="Ribeiro J.M."/>
            <person name="Scarpassa V."/>
            <person name="Calvo E."/>
        </authorList>
    </citation>
    <scope>NUCLEOTIDE SEQUENCE</scope>
</reference>
<name>A0A2M4DAC9_ANODA</name>
<evidence type="ECO:0000313" key="2">
    <source>
        <dbReference type="EMBL" id="MBW74543.1"/>
    </source>
</evidence>
<keyword evidence="1" id="KW-0812">Transmembrane</keyword>
<protein>
    <submittedName>
        <fullName evidence="2">Uncharacterized protein</fullName>
    </submittedName>
</protein>
<dbReference type="EMBL" id="GGFL01010365">
    <property type="protein sequence ID" value="MBW74543.1"/>
    <property type="molecule type" value="Transcribed_RNA"/>
</dbReference>
<keyword evidence="1" id="KW-1133">Transmembrane helix</keyword>
<keyword evidence="1" id="KW-0472">Membrane</keyword>
<accession>A0A2M4DAC9</accession>
<organism evidence="2">
    <name type="scientific">Anopheles darlingi</name>
    <name type="common">Mosquito</name>
    <dbReference type="NCBI Taxonomy" id="43151"/>
    <lineage>
        <taxon>Eukaryota</taxon>
        <taxon>Metazoa</taxon>
        <taxon>Ecdysozoa</taxon>
        <taxon>Arthropoda</taxon>
        <taxon>Hexapoda</taxon>
        <taxon>Insecta</taxon>
        <taxon>Pterygota</taxon>
        <taxon>Neoptera</taxon>
        <taxon>Endopterygota</taxon>
        <taxon>Diptera</taxon>
        <taxon>Nematocera</taxon>
        <taxon>Culicoidea</taxon>
        <taxon>Culicidae</taxon>
        <taxon>Anophelinae</taxon>
        <taxon>Anopheles</taxon>
    </lineage>
</organism>
<evidence type="ECO:0000256" key="1">
    <source>
        <dbReference type="SAM" id="Phobius"/>
    </source>
</evidence>
<dbReference type="AlphaFoldDB" id="A0A2M4DAC9"/>